<sequence length="136" mass="15446">MRDKELPTIDKCDLSDPEEVFLWTYLGLPDVIGADLVWPIPFWRKVSAHQIDCGLMLQCPSCGHREQPKKKYRIDATEDVMMGGGGRWVPADAPEPERDVLAERLDAIRPEVKREMLRRLREQFPDDAGLQDGGGS</sequence>
<accession>A0A2H4JHE5</accession>
<dbReference type="InterPro" id="IPR021226">
    <property type="entry name" value="Phage_gene29"/>
</dbReference>
<protein>
    <submittedName>
        <fullName evidence="1">Uncharacterized protein</fullName>
    </submittedName>
</protein>
<organism evidence="1">
    <name type="scientific">uncultured Caudovirales phage</name>
    <dbReference type="NCBI Taxonomy" id="2100421"/>
    <lineage>
        <taxon>Viruses</taxon>
        <taxon>Duplodnaviria</taxon>
        <taxon>Heunggongvirae</taxon>
        <taxon>Uroviricota</taxon>
        <taxon>Caudoviricetes</taxon>
        <taxon>Peduoviridae</taxon>
        <taxon>Maltschvirus</taxon>
        <taxon>Maltschvirus maltsch</taxon>
    </lineage>
</organism>
<gene>
    <name evidence="1" type="ORF">7S6_7</name>
</gene>
<reference evidence="1" key="1">
    <citation type="submission" date="2017-06" db="EMBL/GenBank/DDBJ databases">
        <title>Novel phages from South African skin metaviromes.</title>
        <authorList>
            <person name="van Zyl L.J."/>
            <person name="Abrahams Y."/>
            <person name="Stander E.A."/>
            <person name="Kirby B.M."/>
            <person name="Clavaud C."/>
            <person name="Farcet C."/>
            <person name="Breton L."/>
            <person name="Trindade M.I."/>
        </authorList>
    </citation>
    <scope>NUCLEOTIDE SEQUENCE</scope>
</reference>
<evidence type="ECO:0000313" key="1">
    <source>
        <dbReference type="EMBL" id="ASN72806.1"/>
    </source>
</evidence>
<dbReference type="EMBL" id="MF417975">
    <property type="protein sequence ID" value="ASN72806.1"/>
    <property type="molecule type" value="Genomic_DNA"/>
</dbReference>
<dbReference type="Pfam" id="PF10910">
    <property type="entry name" value="Phage_gene29"/>
    <property type="match status" value="1"/>
</dbReference>
<proteinExistence type="predicted"/>
<name>A0A2H4JHE5_9CAUD</name>